<evidence type="ECO:0000313" key="3">
    <source>
        <dbReference type="Proteomes" id="UP001241758"/>
    </source>
</evidence>
<dbReference type="RefSeq" id="WP_282767319.1">
    <property type="nucleotide sequence ID" value="NZ_JASCTH010000058.1"/>
</dbReference>
<proteinExistence type="predicted"/>
<name>A0ABT6X1H4_9ACTN</name>
<feature type="region of interest" description="Disordered" evidence="1">
    <location>
        <begin position="1"/>
        <end position="32"/>
    </location>
</feature>
<dbReference type="EMBL" id="JASCTH010000058">
    <property type="protein sequence ID" value="MDI6105854.1"/>
    <property type="molecule type" value="Genomic_DNA"/>
</dbReference>
<accession>A0ABT6X1H4</accession>
<keyword evidence="3" id="KW-1185">Reference proteome</keyword>
<sequence>MTPINPRRMTQFLAPPTPDETPAPRSSDRGEVAMHRLRNPFAVTTAQVAAARRDV</sequence>
<evidence type="ECO:0000256" key="1">
    <source>
        <dbReference type="SAM" id="MobiDB-lite"/>
    </source>
</evidence>
<organism evidence="2 3">
    <name type="scientific">Actinoplanes sandaracinus</name>
    <dbReference type="NCBI Taxonomy" id="3045177"/>
    <lineage>
        <taxon>Bacteria</taxon>
        <taxon>Bacillati</taxon>
        <taxon>Actinomycetota</taxon>
        <taxon>Actinomycetes</taxon>
        <taxon>Micromonosporales</taxon>
        <taxon>Micromonosporaceae</taxon>
        <taxon>Actinoplanes</taxon>
    </lineage>
</organism>
<gene>
    <name evidence="2" type="ORF">QLQ12_45515</name>
</gene>
<protein>
    <submittedName>
        <fullName evidence="2">Uncharacterized protein</fullName>
    </submittedName>
</protein>
<comment type="caution">
    <text evidence="2">The sequence shown here is derived from an EMBL/GenBank/DDBJ whole genome shotgun (WGS) entry which is preliminary data.</text>
</comment>
<reference evidence="2 3" key="1">
    <citation type="submission" date="2023-05" db="EMBL/GenBank/DDBJ databases">
        <title>Actinoplanes sp. NEAU-A12 genome sequencing.</title>
        <authorList>
            <person name="Wang Z.-S."/>
        </authorList>
    </citation>
    <scope>NUCLEOTIDE SEQUENCE [LARGE SCALE GENOMIC DNA]</scope>
    <source>
        <strain evidence="2 3">NEAU-A12</strain>
    </source>
</reference>
<evidence type="ECO:0000313" key="2">
    <source>
        <dbReference type="EMBL" id="MDI6105854.1"/>
    </source>
</evidence>
<dbReference type="Proteomes" id="UP001241758">
    <property type="component" value="Unassembled WGS sequence"/>
</dbReference>